<keyword evidence="1" id="KW-1133">Transmembrane helix</keyword>
<name>A0ABQ9F3P2_TEGGR</name>
<sequence>MKINIMVIFCFFKSGRQQNSTCTAIVIMGNMIVECRKKISVNCQFTRKRLNIIVTLSFSNRVICLRLAMLIEEIQRHTTVDSDVCNFSMERYMYINSLVSQYYNFTESLIDILHGENFITNLQIKKIIDGVTILSPAGLNIIKEIISMNIVSDLENDDCKIVFCKYVGFFFFYKYIIYNIHFTLKNSVYIVFKFHDIIVMLSFCYNNFRYVTVIINNSGILYILFIIIPVKMHDQ</sequence>
<evidence type="ECO:0000256" key="1">
    <source>
        <dbReference type="SAM" id="Phobius"/>
    </source>
</evidence>
<dbReference type="EMBL" id="JARBDR010000440">
    <property type="protein sequence ID" value="KAJ8312008.1"/>
    <property type="molecule type" value="Genomic_DNA"/>
</dbReference>
<dbReference type="Proteomes" id="UP001217089">
    <property type="component" value="Unassembled WGS sequence"/>
</dbReference>
<keyword evidence="3" id="KW-1185">Reference proteome</keyword>
<organism evidence="2 3">
    <name type="scientific">Tegillarca granosa</name>
    <name type="common">Malaysian cockle</name>
    <name type="synonym">Anadara granosa</name>
    <dbReference type="NCBI Taxonomy" id="220873"/>
    <lineage>
        <taxon>Eukaryota</taxon>
        <taxon>Metazoa</taxon>
        <taxon>Spiralia</taxon>
        <taxon>Lophotrochozoa</taxon>
        <taxon>Mollusca</taxon>
        <taxon>Bivalvia</taxon>
        <taxon>Autobranchia</taxon>
        <taxon>Pteriomorphia</taxon>
        <taxon>Arcoida</taxon>
        <taxon>Arcoidea</taxon>
        <taxon>Arcidae</taxon>
        <taxon>Tegillarca</taxon>
    </lineage>
</organism>
<evidence type="ECO:0000313" key="2">
    <source>
        <dbReference type="EMBL" id="KAJ8312008.1"/>
    </source>
</evidence>
<proteinExistence type="predicted"/>
<feature type="transmembrane region" description="Helical" evidence="1">
    <location>
        <begin position="210"/>
        <end position="230"/>
    </location>
</feature>
<gene>
    <name evidence="2" type="ORF">KUTeg_009381</name>
</gene>
<protein>
    <submittedName>
        <fullName evidence="2">Uncharacterized protein</fullName>
    </submittedName>
</protein>
<accession>A0ABQ9F3P2</accession>
<reference evidence="2 3" key="1">
    <citation type="submission" date="2022-12" db="EMBL/GenBank/DDBJ databases">
        <title>Chromosome-level genome of Tegillarca granosa.</title>
        <authorList>
            <person name="Kim J."/>
        </authorList>
    </citation>
    <scope>NUCLEOTIDE SEQUENCE [LARGE SCALE GENOMIC DNA]</scope>
    <source>
        <strain evidence="2">Teg-2019</strain>
        <tissue evidence="2">Adductor muscle</tissue>
    </source>
</reference>
<comment type="caution">
    <text evidence="2">The sequence shown here is derived from an EMBL/GenBank/DDBJ whole genome shotgun (WGS) entry which is preliminary data.</text>
</comment>
<keyword evidence="1" id="KW-0472">Membrane</keyword>
<keyword evidence="1" id="KW-0812">Transmembrane</keyword>
<evidence type="ECO:0000313" key="3">
    <source>
        <dbReference type="Proteomes" id="UP001217089"/>
    </source>
</evidence>